<keyword evidence="2" id="KW-1185">Reference proteome</keyword>
<name>A0A8S3V2Q9_MYTED</name>
<protein>
    <submittedName>
        <fullName evidence="1">Uncharacterized protein</fullName>
    </submittedName>
</protein>
<sequence>MKERVLDLQCRSMKNNLVFTGLYNVRDENTEELLRCFLYNELGIDYKIEFGNVHRFGRYQGGGRPIVARFLYHCDLQYVLDNAYRLRNTRYGIKQQFPKEIEDRRRKLYPIMKEAKRNRKIATLVRDRLFIDNELYQNVTRYITMIFYTLAIIYFKRENYDRFKDYYYKGVEAEKKQLPSLPAWDTYSRKKARLHIKLLEGFSDRYLEGPK</sequence>
<dbReference type="AlphaFoldDB" id="A0A8S3V2Q9"/>
<accession>A0A8S3V2Q9</accession>
<dbReference type="OrthoDB" id="5971988at2759"/>
<dbReference type="Proteomes" id="UP000683360">
    <property type="component" value="Unassembled WGS sequence"/>
</dbReference>
<comment type="caution">
    <text evidence="1">The sequence shown here is derived from an EMBL/GenBank/DDBJ whole genome shotgun (WGS) entry which is preliminary data.</text>
</comment>
<evidence type="ECO:0000313" key="2">
    <source>
        <dbReference type="Proteomes" id="UP000683360"/>
    </source>
</evidence>
<proteinExistence type="predicted"/>
<organism evidence="1 2">
    <name type="scientific">Mytilus edulis</name>
    <name type="common">Blue mussel</name>
    <dbReference type="NCBI Taxonomy" id="6550"/>
    <lineage>
        <taxon>Eukaryota</taxon>
        <taxon>Metazoa</taxon>
        <taxon>Spiralia</taxon>
        <taxon>Lophotrochozoa</taxon>
        <taxon>Mollusca</taxon>
        <taxon>Bivalvia</taxon>
        <taxon>Autobranchia</taxon>
        <taxon>Pteriomorphia</taxon>
        <taxon>Mytilida</taxon>
        <taxon>Mytiloidea</taxon>
        <taxon>Mytilidae</taxon>
        <taxon>Mytilinae</taxon>
        <taxon>Mytilus</taxon>
    </lineage>
</organism>
<reference evidence="1" key="1">
    <citation type="submission" date="2021-03" db="EMBL/GenBank/DDBJ databases">
        <authorList>
            <person name="Bekaert M."/>
        </authorList>
    </citation>
    <scope>NUCLEOTIDE SEQUENCE</scope>
</reference>
<gene>
    <name evidence="1" type="ORF">MEDL_63990</name>
</gene>
<evidence type="ECO:0000313" key="1">
    <source>
        <dbReference type="EMBL" id="CAG2252399.1"/>
    </source>
</evidence>
<dbReference type="EMBL" id="CAJPWZ010003119">
    <property type="protein sequence ID" value="CAG2252399.1"/>
    <property type="molecule type" value="Genomic_DNA"/>
</dbReference>